<keyword evidence="1" id="KW-0812">Transmembrane</keyword>
<protein>
    <submittedName>
        <fullName evidence="3">CPBP family intramembrane metalloprotease</fullName>
    </submittedName>
</protein>
<organism evidence="3 4">
    <name type="scientific">Nocardia uniformis</name>
    <dbReference type="NCBI Taxonomy" id="53432"/>
    <lineage>
        <taxon>Bacteria</taxon>
        <taxon>Bacillati</taxon>
        <taxon>Actinomycetota</taxon>
        <taxon>Actinomycetes</taxon>
        <taxon>Mycobacteriales</taxon>
        <taxon>Nocardiaceae</taxon>
        <taxon>Nocardia</taxon>
    </lineage>
</organism>
<dbReference type="RefSeq" id="WP_067519855.1">
    <property type="nucleotide sequence ID" value="NZ_JABELX010000024.1"/>
</dbReference>
<evidence type="ECO:0000256" key="1">
    <source>
        <dbReference type="SAM" id="Phobius"/>
    </source>
</evidence>
<dbReference type="GO" id="GO:0080120">
    <property type="term" value="P:CAAX-box protein maturation"/>
    <property type="evidence" value="ECO:0007669"/>
    <property type="project" value="UniProtKB-ARBA"/>
</dbReference>
<keyword evidence="1" id="KW-1133">Transmembrane helix</keyword>
<proteinExistence type="predicted"/>
<dbReference type="Proteomes" id="UP000586827">
    <property type="component" value="Unassembled WGS sequence"/>
</dbReference>
<feature type="domain" description="CAAX prenyl protease 2/Lysostaphin resistance protein A-like" evidence="2">
    <location>
        <begin position="107"/>
        <end position="197"/>
    </location>
</feature>
<dbReference type="GO" id="GO:0006508">
    <property type="term" value="P:proteolysis"/>
    <property type="evidence" value="ECO:0007669"/>
    <property type="project" value="UniProtKB-KW"/>
</dbReference>
<keyword evidence="3" id="KW-0482">Metalloprotease</keyword>
<dbReference type="GO" id="GO:0008237">
    <property type="term" value="F:metallopeptidase activity"/>
    <property type="evidence" value="ECO:0007669"/>
    <property type="project" value="UniProtKB-KW"/>
</dbReference>
<evidence type="ECO:0000313" key="4">
    <source>
        <dbReference type="Proteomes" id="UP000586827"/>
    </source>
</evidence>
<dbReference type="Pfam" id="PF02517">
    <property type="entry name" value="Rce1-like"/>
    <property type="match status" value="1"/>
</dbReference>
<dbReference type="InterPro" id="IPR003675">
    <property type="entry name" value="Rce1/LyrA-like_dom"/>
</dbReference>
<keyword evidence="1" id="KW-0472">Membrane</keyword>
<dbReference type="EMBL" id="JABELX010000024">
    <property type="protein sequence ID" value="NNH75609.1"/>
    <property type="molecule type" value="Genomic_DNA"/>
</dbReference>
<dbReference type="GO" id="GO:0004175">
    <property type="term" value="F:endopeptidase activity"/>
    <property type="evidence" value="ECO:0007669"/>
    <property type="project" value="UniProtKB-ARBA"/>
</dbReference>
<name>A0A849CHT4_9NOCA</name>
<reference evidence="3 4" key="1">
    <citation type="submission" date="2020-05" db="EMBL/GenBank/DDBJ databases">
        <title>MicrobeNet Type strains.</title>
        <authorList>
            <person name="Nicholson A.C."/>
        </authorList>
    </citation>
    <scope>NUCLEOTIDE SEQUENCE [LARGE SCALE GENOMIC DNA]</scope>
    <source>
        <strain evidence="3 4">JCM 3224</strain>
    </source>
</reference>
<dbReference type="AlphaFoldDB" id="A0A849CHT4"/>
<evidence type="ECO:0000259" key="2">
    <source>
        <dbReference type="Pfam" id="PF02517"/>
    </source>
</evidence>
<accession>A0A849CHT4</accession>
<keyword evidence="3" id="KW-0378">Hydrolase</keyword>
<keyword evidence="4" id="KW-1185">Reference proteome</keyword>
<comment type="caution">
    <text evidence="3">The sequence shown here is derived from an EMBL/GenBank/DDBJ whole genome shotgun (WGS) entry which is preliminary data.</text>
</comment>
<sequence length="225" mass="23710">MNRDIRAWSKTAVAIALPLLWSNRVLPGLNLDMRGRTAANVAFASAYAFTFGGRPNWLSPRGRRVGITAAAVVTSGYAAALAIPGIRQRLVAVPDRAPEVTDLEWVSLHIPLGTVYSEEMIFRATLSPILDGTAGRFGKWLSAATFGLWHIYPARAAGDSVPGAVAATAAAGLLFDELGRRTGSTTAPALLHLAVNAGGALVRPLARLLSGSDPHEGDLVVRAPR</sequence>
<evidence type="ECO:0000313" key="3">
    <source>
        <dbReference type="EMBL" id="NNH75609.1"/>
    </source>
</evidence>
<feature type="transmembrane region" description="Helical" evidence="1">
    <location>
        <begin position="65"/>
        <end position="86"/>
    </location>
</feature>
<keyword evidence="3" id="KW-0645">Protease</keyword>
<gene>
    <name evidence="3" type="ORF">HLB23_38140</name>
</gene>